<feature type="transmembrane region" description="Helical" evidence="1">
    <location>
        <begin position="196"/>
        <end position="213"/>
    </location>
</feature>
<reference evidence="2 3" key="1">
    <citation type="submission" date="2016-10" db="EMBL/GenBank/DDBJ databases">
        <authorList>
            <person name="de Groot N.N."/>
        </authorList>
    </citation>
    <scope>NUCLEOTIDE SEQUENCE [LARGE SCALE GENOMIC DNA]</scope>
    <source>
        <strain evidence="2 3">DSM 45514</strain>
    </source>
</reference>
<gene>
    <name evidence="2" type="ORF">SAMN04488112_106120</name>
</gene>
<dbReference type="STRING" id="1236220.SAMN04488112_106120"/>
<keyword evidence="1" id="KW-0812">Transmembrane</keyword>
<evidence type="ECO:0000256" key="1">
    <source>
        <dbReference type="SAM" id="Phobius"/>
    </source>
</evidence>
<keyword evidence="1" id="KW-0472">Membrane</keyword>
<dbReference type="InterPro" id="IPR021499">
    <property type="entry name" value="DUF3153"/>
</dbReference>
<sequence length="223" mass="25001">MVLFVLILLTGCVHGDYHISVNPDGSGLYRLKVLTQPLLLRELDPLRAQIKKSGYQIRKTEEGDQIGWIAEKQVDNVVEEPPGEDLKKALTPAGKSAGLIPLPEERTTGPVQVNKSWFFYRITLDTEADLTQLKADNPLEQVWVDELDLNLKLSLPIKTDQHNADRLSQNGKTLGWHLKPGTTNPIYVEIEFPNPVGWGITGTGILVMALLLWRYRRSRAKGS</sequence>
<keyword evidence="3" id="KW-1185">Reference proteome</keyword>
<protein>
    <recommendedName>
        <fullName evidence="4">DUF3153 domain-containing protein</fullName>
    </recommendedName>
</protein>
<dbReference type="Pfam" id="PF11353">
    <property type="entry name" value="DUF3153"/>
    <property type="match status" value="1"/>
</dbReference>
<accession>A0A1G6KT64</accession>
<evidence type="ECO:0000313" key="3">
    <source>
        <dbReference type="Proteomes" id="UP000199387"/>
    </source>
</evidence>
<proteinExistence type="predicted"/>
<dbReference type="EMBL" id="FMZA01000006">
    <property type="protein sequence ID" value="SDC33566.1"/>
    <property type="molecule type" value="Genomic_DNA"/>
</dbReference>
<dbReference type="AlphaFoldDB" id="A0A1G6KT64"/>
<keyword evidence="1" id="KW-1133">Transmembrane helix</keyword>
<name>A0A1G6KT64_9BACL</name>
<organism evidence="2 3">
    <name type="scientific">Melghirimyces thermohalophilus</name>
    <dbReference type="NCBI Taxonomy" id="1236220"/>
    <lineage>
        <taxon>Bacteria</taxon>
        <taxon>Bacillati</taxon>
        <taxon>Bacillota</taxon>
        <taxon>Bacilli</taxon>
        <taxon>Bacillales</taxon>
        <taxon>Thermoactinomycetaceae</taxon>
        <taxon>Melghirimyces</taxon>
    </lineage>
</organism>
<evidence type="ECO:0000313" key="2">
    <source>
        <dbReference type="EMBL" id="SDC33566.1"/>
    </source>
</evidence>
<evidence type="ECO:0008006" key="4">
    <source>
        <dbReference type="Google" id="ProtNLM"/>
    </source>
</evidence>
<dbReference type="Proteomes" id="UP000199387">
    <property type="component" value="Unassembled WGS sequence"/>
</dbReference>